<evidence type="ECO:0000259" key="2">
    <source>
        <dbReference type="PROSITE" id="PS50914"/>
    </source>
</evidence>
<feature type="domain" description="BON" evidence="2">
    <location>
        <begin position="44"/>
        <end position="112"/>
    </location>
</feature>
<dbReference type="EMBL" id="JBHTCC010000001">
    <property type="protein sequence ID" value="MFC7298191.1"/>
    <property type="molecule type" value="Genomic_DNA"/>
</dbReference>
<reference evidence="4" key="1">
    <citation type="journal article" date="2019" name="Int. J. Syst. Evol. Microbiol.">
        <title>The Global Catalogue of Microorganisms (GCM) 10K type strain sequencing project: providing services to taxonomists for standard genome sequencing and annotation.</title>
        <authorList>
            <consortium name="The Broad Institute Genomics Platform"/>
            <consortium name="The Broad Institute Genome Sequencing Center for Infectious Disease"/>
            <person name="Wu L."/>
            <person name="Ma J."/>
        </authorList>
    </citation>
    <scope>NUCLEOTIDE SEQUENCE [LARGE SCALE GENOMIC DNA]</scope>
    <source>
        <strain evidence="4">CCUG 36956</strain>
    </source>
</reference>
<keyword evidence="4" id="KW-1185">Reference proteome</keyword>
<dbReference type="PROSITE" id="PS50914">
    <property type="entry name" value="BON"/>
    <property type="match status" value="1"/>
</dbReference>
<name>A0ABW2J4B8_9BURK</name>
<dbReference type="InterPro" id="IPR007055">
    <property type="entry name" value="BON_dom"/>
</dbReference>
<dbReference type="PANTHER" id="PTHR34606:SF15">
    <property type="entry name" value="BON DOMAIN-CONTAINING PROTEIN"/>
    <property type="match status" value="1"/>
</dbReference>
<organism evidence="3 4">
    <name type="scientific">Herminiimonas aquatilis</name>
    <dbReference type="NCBI Taxonomy" id="345342"/>
    <lineage>
        <taxon>Bacteria</taxon>
        <taxon>Pseudomonadati</taxon>
        <taxon>Pseudomonadota</taxon>
        <taxon>Betaproteobacteria</taxon>
        <taxon>Burkholderiales</taxon>
        <taxon>Oxalobacteraceae</taxon>
        <taxon>Herminiimonas</taxon>
    </lineage>
</organism>
<dbReference type="Pfam" id="PF04972">
    <property type="entry name" value="BON"/>
    <property type="match status" value="1"/>
</dbReference>
<evidence type="ECO:0000313" key="4">
    <source>
        <dbReference type="Proteomes" id="UP001596379"/>
    </source>
</evidence>
<sequence>MKQIHSALALVAFSAVLAGCATTEAEAPKAAPAPAAAAAPAAAPDAALTNAVTAALAKEAQLAGTKITAAATTDGVVMLTGTVKNDWQQYLAGDIAKKTAGVKSVKNSVKVP</sequence>
<dbReference type="Gene3D" id="3.30.1340.30">
    <property type="match status" value="1"/>
</dbReference>
<accession>A0ABW2J4B8</accession>
<feature type="signal peptide" evidence="1">
    <location>
        <begin position="1"/>
        <end position="18"/>
    </location>
</feature>
<protein>
    <submittedName>
        <fullName evidence="3">BON domain-containing protein</fullName>
    </submittedName>
</protein>
<dbReference type="RefSeq" id="WP_382233310.1">
    <property type="nucleotide sequence ID" value="NZ_JBHTCC010000001.1"/>
</dbReference>
<evidence type="ECO:0000313" key="3">
    <source>
        <dbReference type="EMBL" id="MFC7298191.1"/>
    </source>
</evidence>
<gene>
    <name evidence="3" type="ORF">ACFQO0_07050</name>
</gene>
<dbReference type="PANTHER" id="PTHR34606">
    <property type="entry name" value="BON DOMAIN-CONTAINING PROTEIN"/>
    <property type="match status" value="1"/>
</dbReference>
<comment type="caution">
    <text evidence="3">The sequence shown here is derived from an EMBL/GenBank/DDBJ whole genome shotgun (WGS) entry which is preliminary data.</text>
</comment>
<feature type="chain" id="PRO_5047186619" evidence="1">
    <location>
        <begin position="19"/>
        <end position="112"/>
    </location>
</feature>
<evidence type="ECO:0000256" key="1">
    <source>
        <dbReference type="SAM" id="SignalP"/>
    </source>
</evidence>
<dbReference type="Proteomes" id="UP001596379">
    <property type="component" value="Unassembled WGS sequence"/>
</dbReference>
<proteinExistence type="predicted"/>
<keyword evidence="1" id="KW-0732">Signal</keyword>
<dbReference type="InterPro" id="IPR051686">
    <property type="entry name" value="Lipoprotein_DolP"/>
</dbReference>
<dbReference type="PROSITE" id="PS51257">
    <property type="entry name" value="PROKAR_LIPOPROTEIN"/>
    <property type="match status" value="1"/>
</dbReference>